<organism evidence="1 2">
    <name type="scientific">Phytophthora rubi</name>
    <dbReference type="NCBI Taxonomy" id="129364"/>
    <lineage>
        <taxon>Eukaryota</taxon>
        <taxon>Sar</taxon>
        <taxon>Stramenopiles</taxon>
        <taxon>Oomycota</taxon>
        <taxon>Peronosporomycetes</taxon>
        <taxon>Peronosporales</taxon>
        <taxon>Peronosporaceae</taxon>
        <taxon>Phytophthora</taxon>
    </lineage>
</organism>
<proteinExistence type="predicted"/>
<name>A0A6A3NJN8_9STRA</name>
<evidence type="ECO:0000313" key="1">
    <source>
        <dbReference type="EMBL" id="KAE9045617.1"/>
    </source>
</evidence>
<dbReference type="AlphaFoldDB" id="A0A6A3NJN8"/>
<sequence>MSKRSFSIAVPQVEPPKKQRLVDHDSESPQVIAVESTVNETPKARVLIPTEAERAKIRQFPLLAFAAPYRGGKFYYERECYDEYYQIVTKELVSSAVEGSDGVGEDCVTVSGTPGIGKSVFYAYFFERYRKEHPNTWIIAMAFEEKQVKKLTVAAVGKEPVYYRSNVGHHLDQATLEAEKWENATEDGVTDKRVLFLCDGPPDISRRQSVVFTNPSKRWHKVSRKFYCDYYMPLWTLDELQEAATLLNYPISDDLIKERFEKFGGIARECLCLDPVISKKAELDLTKQMNAIFDPNELRKLLLEYETSHYLLHYAPKANRAFTGRQLASDFVEQKLQERMLTKSYEQREDLRNLISSWEGAYSLRGWIFEVDAHEKLRQGNTLHGLTLPVVEHEEAYDKVWVQFHIEKREQIDVFDAENLSPSLAKCGPYHKPNAKNWASIDSFYLPKMEMSRKVTKADIAQWCNSTDKRLLLFQMTVAETHPVKASGVLNVLEKLGLLSHLELVALVFVVPKKLLQTFRRQEIVGIPTTGTASVHSIAGIGKRIAELLE</sequence>
<dbReference type="PANTHER" id="PTHR33129:SF1">
    <property type="entry name" value="ATP-BINDING PROTEIN"/>
    <property type="match status" value="1"/>
</dbReference>
<dbReference type="InterPro" id="IPR052980">
    <property type="entry name" value="Crinkler_effector"/>
</dbReference>
<protein>
    <submittedName>
        <fullName evidence="1">Uncharacterized protein</fullName>
    </submittedName>
</protein>
<dbReference type="Proteomes" id="UP000429607">
    <property type="component" value="Unassembled WGS sequence"/>
</dbReference>
<reference evidence="1 2" key="1">
    <citation type="submission" date="2018-09" db="EMBL/GenBank/DDBJ databases">
        <title>Genomic investigation of the strawberry pathogen Phytophthora fragariae indicates pathogenicity is determined by transcriptional variation in three key races.</title>
        <authorList>
            <person name="Adams T.M."/>
            <person name="Armitage A.D."/>
            <person name="Sobczyk M.K."/>
            <person name="Bates H.J."/>
            <person name="Dunwell J.M."/>
            <person name="Nellist C.F."/>
            <person name="Harrison R.J."/>
        </authorList>
    </citation>
    <scope>NUCLEOTIDE SEQUENCE [LARGE SCALE GENOMIC DNA]</scope>
    <source>
        <strain evidence="1 2">SCRP249</strain>
    </source>
</reference>
<dbReference type="EMBL" id="QXFV01000209">
    <property type="protein sequence ID" value="KAE9045617.1"/>
    <property type="molecule type" value="Genomic_DNA"/>
</dbReference>
<gene>
    <name evidence="1" type="ORF">PR001_g4898</name>
</gene>
<accession>A0A6A3NJN8</accession>
<comment type="caution">
    <text evidence="1">The sequence shown here is derived from an EMBL/GenBank/DDBJ whole genome shotgun (WGS) entry which is preliminary data.</text>
</comment>
<evidence type="ECO:0000313" key="2">
    <source>
        <dbReference type="Proteomes" id="UP000429607"/>
    </source>
</evidence>
<dbReference type="PANTHER" id="PTHR33129">
    <property type="entry name" value="PROTEIN KINASE DOMAIN-CONTAINING PROTEIN-RELATED"/>
    <property type="match status" value="1"/>
</dbReference>